<evidence type="ECO:0000256" key="1">
    <source>
        <dbReference type="SAM" id="Phobius"/>
    </source>
</evidence>
<comment type="caution">
    <text evidence="2">The sequence shown here is derived from an EMBL/GenBank/DDBJ whole genome shotgun (WGS) entry which is preliminary data.</text>
</comment>
<protein>
    <submittedName>
        <fullName evidence="2">Uncharacterized protein</fullName>
    </submittedName>
</protein>
<keyword evidence="1" id="KW-0812">Transmembrane</keyword>
<keyword evidence="1" id="KW-1133">Transmembrane helix</keyword>
<organism evidence="2 3">
    <name type="scientific">Agrococcus versicolor</name>
    <dbReference type="NCBI Taxonomy" id="501482"/>
    <lineage>
        <taxon>Bacteria</taxon>
        <taxon>Bacillati</taxon>
        <taxon>Actinomycetota</taxon>
        <taxon>Actinomycetes</taxon>
        <taxon>Micrococcales</taxon>
        <taxon>Microbacteriaceae</taxon>
        <taxon>Agrococcus</taxon>
    </lineage>
</organism>
<reference evidence="3" key="1">
    <citation type="journal article" date="2019" name="Int. J. Syst. Evol. Microbiol.">
        <title>The Global Catalogue of Microorganisms (GCM) 10K type strain sequencing project: providing services to taxonomists for standard genome sequencing and annotation.</title>
        <authorList>
            <consortium name="The Broad Institute Genomics Platform"/>
            <consortium name="The Broad Institute Genome Sequencing Center for Infectious Disease"/>
            <person name="Wu L."/>
            <person name="Ma J."/>
        </authorList>
    </citation>
    <scope>NUCLEOTIDE SEQUENCE [LARGE SCALE GENOMIC DNA]</scope>
    <source>
        <strain evidence="3">JCM 16026</strain>
    </source>
</reference>
<dbReference type="RefSeq" id="WP_344342465.1">
    <property type="nucleotide sequence ID" value="NZ_BAAAQT010000005.1"/>
</dbReference>
<keyword evidence="3" id="KW-1185">Reference proteome</keyword>
<feature type="transmembrane region" description="Helical" evidence="1">
    <location>
        <begin position="68"/>
        <end position="90"/>
    </location>
</feature>
<keyword evidence="1" id="KW-0472">Membrane</keyword>
<proteinExistence type="predicted"/>
<gene>
    <name evidence="2" type="ORF">GCM10009846_16030</name>
</gene>
<evidence type="ECO:0000313" key="3">
    <source>
        <dbReference type="Proteomes" id="UP001501599"/>
    </source>
</evidence>
<sequence length="146" mass="15577">MTRGAPDDDLRWFRGADATAPDRGPIVGSRPPHEVRSVVAYLVGAGILQLIGAIAIGVVLAGRVAPGVGLAVAAIVVACAIVSVVCAVLLQHGSERTRRFVGWPIDGGGPSYGIHHWVRERLRTPEARRWFAVHAKARARRRGGPR</sequence>
<feature type="transmembrane region" description="Helical" evidence="1">
    <location>
        <begin position="38"/>
        <end position="62"/>
    </location>
</feature>
<name>A0ABP5MG22_9MICO</name>
<evidence type="ECO:0000313" key="2">
    <source>
        <dbReference type="EMBL" id="GAA2173560.1"/>
    </source>
</evidence>
<accession>A0ABP5MG22</accession>
<dbReference type="EMBL" id="BAAAQT010000005">
    <property type="protein sequence ID" value="GAA2173560.1"/>
    <property type="molecule type" value="Genomic_DNA"/>
</dbReference>
<dbReference type="Proteomes" id="UP001501599">
    <property type="component" value="Unassembled WGS sequence"/>
</dbReference>